<evidence type="ECO:0000313" key="1">
    <source>
        <dbReference type="EMBL" id="CAG8440104.1"/>
    </source>
</evidence>
<dbReference type="EMBL" id="CAJVPM010000278">
    <property type="protein sequence ID" value="CAG8440104.1"/>
    <property type="molecule type" value="Genomic_DNA"/>
</dbReference>
<reference evidence="1" key="1">
    <citation type="submission" date="2021-06" db="EMBL/GenBank/DDBJ databases">
        <authorList>
            <person name="Kallberg Y."/>
            <person name="Tangrot J."/>
            <person name="Rosling A."/>
        </authorList>
    </citation>
    <scope>NUCLEOTIDE SEQUENCE</scope>
    <source>
        <strain evidence="1">AU212A</strain>
    </source>
</reference>
<sequence length="898" mass="102221">TAFIEVKVEDENEDGELTFEFVSKLELANYEINIVEFGGESIKLRSLIDQIVTKAKPALEIKKEIIDPILWHVKNKPRSICVLKSTLQQCRKNIIIDFIGDKVLGPKLYYATSDLGKILGKFNSLIQEPKVSIECKGLESIHLKDYSAFIVISNQDALLKIDAGDAHIVCFDVSACCRVNIPYFKRLAKILEHPDTPEIVMSYLLNRDLSNWDPQDIPNTKMKTDTILEHLLSSTQFIIDQYWAWCEANGEKLFSNNILGKKFTHINIENKCASAETSTTDCIEKGKNSSPIPIPAVTNITQNLFDYITGQLEYSVASLSKTTDISMTPEIEYLEFMNDKTEPSPKIIEEPEIRGYVSLVNDKSKTNNEEASTQSKTYLPGYISRAERKTYLRETVIKYGEDPDKFMTITEENRDLRSRKNKTINLVESNCRIAITKPSKSLEEEIVREKAKQILQNRYRFSEDQDKLSIRDVRAEAYALALSAKNANAGSSHLTCLCRELRNLNALLEIIESVIRKKAEAKRIDYPDEFTLESVKERLDTYNIKTLPDCQALADVMVMLCIRPAKLKTLRITDAEVTGYAKNRGQLDIPRKFRSMEKTQEQAKELLTWIQCAISSERIGDPGKLGVKWFNKFLKDYDLIPKYLRKLGAVYGAVAHEAKNMVHAYTIAEECLCHLSDNHTSPVQNYVVVNYRKRVKALIDTTSKYNTISKHLFDKLESDHGLEGIVSDDLIGEEIKGLDLQFHIKRKWQSLGDTELIDFQIHKNPLFDLVLGQDWLWMREAKISFGHSPKTHVRYAKIVIDGMSIPLFDEDFNKASFTKNNLSKSTESKPGLAQEESKKNNVKYSTNASSNSDTSDSDSSNSSISSSEIEVTHTHKTRAVKKRPIRKHKVKGKVNYRA</sequence>
<dbReference type="Proteomes" id="UP000789860">
    <property type="component" value="Unassembled WGS sequence"/>
</dbReference>
<feature type="non-terminal residue" evidence="1">
    <location>
        <position position="1"/>
    </location>
</feature>
<comment type="caution">
    <text evidence="1">The sequence shown here is derived from an EMBL/GenBank/DDBJ whole genome shotgun (WGS) entry which is preliminary data.</text>
</comment>
<protein>
    <submittedName>
        <fullName evidence="1">6944_t:CDS:1</fullName>
    </submittedName>
</protein>
<organism evidence="1 2">
    <name type="scientific">Scutellospora calospora</name>
    <dbReference type="NCBI Taxonomy" id="85575"/>
    <lineage>
        <taxon>Eukaryota</taxon>
        <taxon>Fungi</taxon>
        <taxon>Fungi incertae sedis</taxon>
        <taxon>Mucoromycota</taxon>
        <taxon>Glomeromycotina</taxon>
        <taxon>Glomeromycetes</taxon>
        <taxon>Diversisporales</taxon>
        <taxon>Gigasporaceae</taxon>
        <taxon>Scutellospora</taxon>
    </lineage>
</organism>
<proteinExistence type="predicted"/>
<keyword evidence="2" id="KW-1185">Reference proteome</keyword>
<accession>A0ACA9JWQ8</accession>
<gene>
    <name evidence="1" type="ORF">SCALOS_LOCUS557</name>
</gene>
<evidence type="ECO:0000313" key="2">
    <source>
        <dbReference type="Proteomes" id="UP000789860"/>
    </source>
</evidence>
<name>A0ACA9JWQ8_9GLOM</name>